<feature type="transmembrane region" description="Helical" evidence="1">
    <location>
        <begin position="145"/>
        <end position="164"/>
    </location>
</feature>
<protein>
    <submittedName>
        <fullName evidence="2">Folate family ECF transporter S component</fullName>
    </submittedName>
</protein>
<dbReference type="Pfam" id="PF12822">
    <property type="entry name" value="ECF_trnsprt"/>
    <property type="match status" value="1"/>
</dbReference>
<dbReference type="EMBL" id="JAVCWF010000001">
    <property type="protein sequence ID" value="MDQ7936171.1"/>
    <property type="molecule type" value="Genomic_DNA"/>
</dbReference>
<sequence>MSTHTHTPVKSITLLGVLTAMQIMLNSLLSVQFLTTKIAFTFVVIAITARLFSPLVTAGSTALAYFLGMVLFPKFTFFPGFILTAFLTGLVFGMAFQQRTSLTRILLANFVVLFILNLLLNSLWLHIMYMTPWSALLTTRFIQEIVSYLVYTTVLVLLFRVPIINQLTTRFNAK</sequence>
<keyword evidence="3" id="KW-1185">Reference proteome</keyword>
<organism evidence="2 3">
    <name type="scientific">Lactiplantibacillus brownii</name>
    <dbReference type="NCBI Taxonomy" id="3069269"/>
    <lineage>
        <taxon>Bacteria</taxon>
        <taxon>Bacillati</taxon>
        <taxon>Bacillota</taxon>
        <taxon>Bacilli</taxon>
        <taxon>Lactobacillales</taxon>
        <taxon>Lactobacillaceae</taxon>
        <taxon>Lactiplantibacillus</taxon>
    </lineage>
</organism>
<dbReference type="RefSeq" id="WP_308702015.1">
    <property type="nucleotide sequence ID" value="NZ_AP027463.1"/>
</dbReference>
<feature type="transmembrane region" description="Helical" evidence="1">
    <location>
        <begin position="38"/>
        <end position="71"/>
    </location>
</feature>
<dbReference type="InterPro" id="IPR030949">
    <property type="entry name" value="ECF_S_folate_fam"/>
</dbReference>
<evidence type="ECO:0000313" key="3">
    <source>
        <dbReference type="Proteomes" id="UP001227831"/>
    </source>
</evidence>
<dbReference type="InterPro" id="IPR024529">
    <property type="entry name" value="ECF_trnsprt_substrate-spec"/>
</dbReference>
<dbReference type="Proteomes" id="UP001227831">
    <property type="component" value="Unassembled WGS sequence"/>
</dbReference>
<accession>A0ABU1A5B9</accession>
<gene>
    <name evidence="2" type="ORF">RA086_00715</name>
</gene>
<keyword evidence="1" id="KW-1133">Transmembrane helix</keyword>
<proteinExistence type="predicted"/>
<keyword evidence="1" id="KW-0472">Membrane</keyword>
<dbReference type="Gene3D" id="1.10.1760.20">
    <property type="match status" value="1"/>
</dbReference>
<feature type="transmembrane region" description="Helical" evidence="1">
    <location>
        <begin position="12"/>
        <end position="31"/>
    </location>
</feature>
<dbReference type="NCBIfam" id="TIGR04518">
    <property type="entry name" value="ECF_S_folT_fam"/>
    <property type="match status" value="1"/>
</dbReference>
<reference evidence="2 3" key="1">
    <citation type="journal article" date="2023" name="Int. J. Syst. Evol. Microbiol.">
        <title>Lactiplantibacillus brownii sp. nov., a novel psychrotolerant species isolated from sauerkraut.</title>
        <authorList>
            <person name="Heng Y.C."/>
            <person name="Silvaraju S."/>
            <person name="Lee J.K.Y."/>
            <person name="Kittelmann S."/>
        </authorList>
    </citation>
    <scope>NUCLEOTIDE SEQUENCE [LARGE SCALE GENOMIC DNA]</scope>
    <source>
        <strain evidence="2 3">WILCCON 0030</strain>
    </source>
</reference>
<name>A0ABU1A5B9_9LACO</name>
<evidence type="ECO:0000256" key="1">
    <source>
        <dbReference type="SAM" id="Phobius"/>
    </source>
</evidence>
<feature type="transmembrane region" description="Helical" evidence="1">
    <location>
        <begin position="77"/>
        <end position="96"/>
    </location>
</feature>
<keyword evidence="1" id="KW-0812">Transmembrane</keyword>
<feature type="transmembrane region" description="Helical" evidence="1">
    <location>
        <begin position="105"/>
        <end position="125"/>
    </location>
</feature>
<evidence type="ECO:0000313" key="2">
    <source>
        <dbReference type="EMBL" id="MDQ7936171.1"/>
    </source>
</evidence>
<comment type="caution">
    <text evidence="2">The sequence shown here is derived from an EMBL/GenBank/DDBJ whole genome shotgun (WGS) entry which is preliminary data.</text>
</comment>